<comment type="catalytic activity">
    <reaction evidence="5 7">
        <text>N(6)-[(R)-lipoyl]-L-lysyl-[glycine-cleavage complex H protein] + glycine + H(+) = N(6)-[(R)-S(8)-aminomethyldihydrolipoyl]-L-lysyl-[glycine-cleavage complex H protein] + CO2</text>
        <dbReference type="Rhea" id="RHEA:24304"/>
        <dbReference type="Rhea" id="RHEA-COMP:10494"/>
        <dbReference type="Rhea" id="RHEA-COMP:10495"/>
        <dbReference type="ChEBI" id="CHEBI:15378"/>
        <dbReference type="ChEBI" id="CHEBI:16526"/>
        <dbReference type="ChEBI" id="CHEBI:57305"/>
        <dbReference type="ChEBI" id="CHEBI:83099"/>
        <dbReference type="ChEBI" id="CHEBI:83143"/>
        <dbReference type="EC" id="1.4.4.2"/>
    </reaction>
</comment>
<dbReference type="FunFam" id="3.40.640.10:FF:000005">
    <property type="entry name" value="Glycine dehydrogenase (decarboxylating), mitochondrial"/>
    <property type="match status" value="1"/>
</dbReference>
<feature type="domain" description="Glycine cleavage system P-protein N-terminal" evidence="8">
    <location>
        <begin position="706"/>
        <end position="829"/>
    </location>
</feature>
<feature type="domain" description="Glycine cleavage system P-protein N-terminal" evidence="8">
    <location>
        <begin position="90"/>
        <end position="520"/>
    </location>
</feature>
<evidence type="ECO:0000256" key="7">
    <source>
        <dbReference type="RuleBase" id="RU364056"/>
    </source>
</evidence>
<dbReference type="FunFam" id="3.90.1150.10:FF:000007">
    <property type="entry name" value="Glycine dehydrogenase (decarboxylating), mitochondrial"/>
    <property type="match status" value="1"/>
</dbReference>
<evidence type="ECO:0000256" key="5">
    <source>
        <dbReference type="ARBA" id="ARBA00049026"/>
    </source>
</evidence>
<comment type="caution">
    <text evidence="10">The sequence shown here is derived from an EMBL/GenBank/DDBJ whole genome shotgun (WGS) entry which is preliminary data.</text>
</comment>
<dbReference type="InterPro" id="IPR015424">
    <property type="entry name" value="PyrdxlP-dep_Trfase"/>
</dbReference>
<evidence type="ECO:0000256" key="2">
    <source>
        <dbReference type="ARBA" id="ARBA00010756"/>
    </source>
</evidence>
<dbReference type="Pfam" id="PF02347">
    <property type="entry name" value="GDC-P"/>
    <property type="match status" value="2"/>
</dbReference>
<comment type="cofactor">
    <cofactor evidence="1 6 7">
        <name>pyridoxal 5'-phosphate</name>
        <dbReference type="ChEBI" id="CHEBI:597326"/>
    </cofactor>
</comment>
<dbReference type="PANTHER" id="PTHR11773">
    <property type="entry name" value="GLYCINE DEHYDROGENASE, DECARBOXYLATING"/>
    <property type="match status" value="1"/>
</dbReference>
<dbReference type="NCBIfam" id="TIGR00461">
    <property type="entry name" value="gcvP"/>
    <property type="match status" value="1"/>
</dbReference>
<comment type="subunit">
    <text evidence="7">The glycine cleavage system is composed of four proteins: P, T, L and H.</text>
</comment>
<dbReference type="Gene3D" id="3.90.1150.10">
    <property type="entry name" value="Aspartate Aminotransferase, domain 1"/>
    <property type="match status" value="1"/>
</dbReference>
<organism evidence="10 11">
    <name type="scientific">Hypsibius exemplaris</name>
    <name type="common">Freshwater tardigrade</name>
    <dbReference type="NCBI Taxonomy" id="2072580"/>
    <lineage>
        <taxon>Eukaryota</taxon>
        <taxon>Metazoa</taxon>
        <taxon>Ecdysozoa</taxon>
        <taxon>Tardigrada</taxon>
        <taxon>Eutardigrada</taxon>
        <taxon>Parachela</taxon>
        <taxon>Hypsibioidea</taxon>
        <taxon>Hypsibiidae</taxon>
        <taxon>Hypsibius</taxon>
    </lineage>
</organism>
<evidence type="ECO:0000259" key="8">
    <source>
        <dbReference type="Pfam" id="PF02347"/>
    </source>
</evidence>
<keyword evidence="7" id="KW-0809">Transit peptide</keyword>
<dbReference type="GO" id="GO:0019464">
    <property type="term" value="P:glycine decarboxylation via glycine cleavage system"/>
    <property type="evidence" value="ECO:0007669"/>
    <property type="project" value="TreeGrafter"/>
</dbReference>
<dbReference type="InterPro" id="IPR015422">
    <property type="entry name" value="PyrdxlP-dep_Trfase_small"/>
</dbReference>
<dbReference type="AlphaFoldDB" id="A0A1W0WGF1"/>
<comment type="similarity">
    <text evidence="2 7">Belongs to the GcvP family.</text>
</comment>
<dbReference type="InterPro" id="IPR049316">
    <property type="entry name" value="GDC-P_C"/>
</dbReference>
<evidence type="ECO:0000256" key="1">
    <source>
        <dbReference type="ARBA" id="ARBA00001933"/>
    </source>
</evidence>
<dbReference type="InterPro" id="IPR003437">
    <property type="entry name" value="GcvP"/>
</dbReference>
<dbReference type="GO" id="GO:0004375">
    <property type="term" value="F:glycine dehydrogenase (decarboxylating) activity"/>
    <property type="evidence" value="ECO:0007669"/>
    <property type="project" value="UniProtKB-UniRule"/>
</dbReference>
<evidence type="ECO:0000313" key="11">
    <source>
        <dbReference type="Proteomes" id="UP000192578"/>
    </source>
</evidence>
<dbReference type="GO" id="GO:0005739">
    <property type="term" value="C:mitochondrion"/>
    <property type="evidence" value="ECO:0007669"/>
    <property type="project" value="UniProtKB-SubCell"/>
</dbReference>
<keyword evidence="7" id="KW-0496">Mitochondrion</keyword>
<dbReference type="EMBL" id="MTYJ01000107">
    <property type="protein sequence ID" value="OQV14271.1"/>
    <property type="molecule type" value="Genomic_DNA"/>
</dbReference>
<keyword evidence="3 6" id="KW-0663">Pyridoxal phosphate</keyword>
<dbReference type="GO" id="GO:0016594">
    <property type="term" value="F:glycine binding"/>
    <property type="evidence" value="ECO:0007669"/>
    <property type="project" value="TreeGrafter"/>
</dbReference>
<dbReference type="Pfam" id="PF21478">
    <property type="entry name" value="GcvP2_C"/>
    <property type="match status" value="1"/>
</dbReference>
<sequence length="1074" mass="118875">MAAPFSSLRNLPLRLILRPCNHLISTTKVPLWTLNNNVVRSVSSSAGLHGPAVAQFKRDLSHSDEFFVEGPNRAEQLVSAFFRGNDNFAQRHIGPREEERHLMLHSVGCQTFEEMIRKTVPESILMDRELNLDPAIGEFELLRRARELASMNEVHRSYIGLGYYGTRTVAPIMRNILENPGWYTQYTPYQPEIAQGRLESLLNFQTMVSSLTGLDVANASLLDESTAAAEAMGLAFRLNKRRKFFVDAKVHPQTIAVVQSRSEPLGIQVVVGDFLAADFSQKDYCGLLFQYPDTEGRISDSDFLAHKIGEIKSTGAIVSCATDLMALTLIRSPGELGCDVAVGSTQRFGVPLFFGGPHAAFFSVVDKHKRLMPGRMVGVSRDRTGAVAYRLALQAREQHIRRDKATSNICTAQALLANMAAMYAVYHGPAGLQKISAKIHGSALILSECLQQYGYHLRHKTFFDTLKIGIPDSNPSILTRIRDRCQENKINLRYYDDGDVGVSLDETITEQDLEDLFYVFDIQNSVQSLLHDWTGGLHRADKIDVIMESLPGSNLMHRGHPAQRQTKFLEQPVFQKYHSETDFMRYMKRLENKDISLVHGMIPLGSCTMKLNAASEMKPCYLPGFADIHPFVPPEQTKGYQQLISELGKDLCEITGYDKFSFQPNSGAAGEYAGLRTIMAYLKSIGQDHRKICLIPSSAHGTNPASAQMAGMKVEVVSLTKDGAIDVEEFKRKAEQFKDHLACAMITYPSTNGIFEDSIVEICEVVHRCGGQVYMDGANLNALVGVARPGDFGSDVSHLNLHKTFCIPHGGGGPGVGPIGVKSHLAPFLPDHPFYPSADGRSCGTISASYFGSAGILPISWAYIKMMGAKGLRRATEMAILNANYMGRKLSGHYKILCRGSKGFVAHEFILDCRGFKTTAGVEVVDIAKRLQDYGFHAPTMSWPVPGTLMVEPTESESLEELDRFCDAMIHIREEIRQIEQIPAGGTVDGWSREVNPLKMAPHTQWDIGANGKAWKFPYSITKAAYPTEKINPTNKVWPGCARVDDLYGDQNLICSCPPLESYVSGRTPLGSRS</sequence>
<dbReference type="Proteomes" id="UP000192578">
    <property type="component" value="Unassembled WGS sequence"/>
</dbReference>
<name>A0A1W0WGF1_HYPEX</name>
<dbReference type="CDD" id="cd00613">
    <property type="entry name" value="GDC-P"/>
    <property type="match status" value="2"/>
</dbReference>
<proteinExistence type="inferred from homology"/>
<comment type="function">
    <text evidence="7">The glycine cleavage system catalyzes the degradation of glycine.</text>
</comment>
<dbReference type="InterPro" id="IPR049315">
    <property type="entry name" value="GDC-P_N"/>
</dbReference>
<evidence type="ECO:0000259" key="9">
    <source>
        <dbReference type="Pfam" id="PF21478"/>
    </source>
</evidence>
<gene>
    <name evidence="10" type="ORF">BV898_11508</name>
</gene>
<reference evidence="11" key="1">
    <citation type="submission" date="2017-01" db="EMBL/GenBank/DDBJ databases">
        <title>Comparative genomics of anhydrobiosis in the tardigrade Hypsibius dujardini.</title>
        <authorList>
            <person name="Yoshida Y."/>
            <person name="Koutsovoulos G."/>
            <person name="Laetsch D."/>
            <person name="Stevens L."/>
            <person name="Kumar S."/>
            <person name="Horikawa D."/>
            <person name="Ishino K."/>
            <person name="Komine S."/>
            <person name="Tomita M."/>
            <person name="Blaxter M."/>
            <person name="Arakawa K."/>
        </authorList>
    </citation>
    <scope>NUCLEOTIDE SEQUENCE [LARGE SCALE GENOMIC DNA]</scope>
    <source>
        <strain evidence="11">Z151</strain>
    </source>
</reference>
<dbReference type="InterPro" id="IPR015421">
    <property type="entry name" value="PyrdxlP-dep_Trfase_major"/>
</dbReference>
<evidence type="ECO:0000256" key="6">
    <source>
        <dbReference type="PIRSR" id="PIRSR603437-50"/>
    </source>
</evidence>
<dbReference type="FunFam" id="3.40.640.10:FF:000007">
    <property type="entry name" value="glycine dehydrogenase (Decarboxylating), mitochondrial"/>
    <property type="match status" value="1"/>
</dbReference>
<dbReference type="GO" id="GO:0030170">
    <property type="term" value="F:pyridoxal phosphate binding"/>
    <property type="evidence" value="ECO:0007669"/>
    <property type="project" value="TreeGrafter"/>
</dbReference>
<feature type="domain" description="Glycine dehydrogenase C-terminal" evidence="9">
    <location>
        <begin position="875"/>
        <end position="1003"/>
    </location>
</feature>
<accession>A0A1W0WGF1</accession>
<dbReference type="SUPFAM" id="SSF53383">
    <property type="entry name" value="PLP-dependent transferases"/>
    <property type="match status" value="2"/>
</dbReference>
<protein>
    <recommendedName>
        <fullName evidence="7">Glycine cleavage system P protein</fullName>
        <ecNumber evidence="7">1.4.4.2</ecNumber>
    </recommendedName>
</protein>
<dbReference type="GO" id="GO:0005960">
    <property type="term" value="C:glycine cleavage complex"/>
    <property type="evidence" value="ECO:0007669"/>
    <property type="project" value="TreeGrafter"/>
</dbReference>
<evidence type="ECO:0000256" key="3">
    <source>
        <dbReference type="ARBA" id="ARBA00022898"/>
    </source>
</evidence>
<dbReference type="NCBIfam" id="NF003346">
    <property type="entry name" value="PRK04366.1"/>
    <property type="match status" value="1"/>
</dbReference>
<evidence type="ECO:0000256" key="4">
    <source>
        <dbReference type="ARBA" id="ARBA00023002"/>
    </source>
</evidence>
<feature type="modified residue" description="N6-(pyridoxal phosphate)lysine" evidence="6">
    <location>
        <position position="803"/>
    </location>
</feature>
<keyword evidence="4 7" id="KW-0560">Oxidoreductase</keyword>
<dbReference type="PANTHER" id="PTHR11773:SF1">
    <property type="entry name" value="GLYCINE DEHYDROGENASE (DECARBOXYLATING), MITOCHONDRIAL"/>
    <property type="match status" value="1"/>
</dbReference>
<keyword evidence="11" id="KW-1185">Reference proteome</keyword>
<dbReference type="Gene3D" id="3.40.640.10">
    <property type="entry name" value="Type I PLP-dependent aspartate aminotransferase-like (Major domain)"/>
    <property type="match status" value="2"/>
</dbReference>
<comment type="subcellular location">
    <subcellularLocation>
        <location evidence="7">Mitochondrion</location>
    </subcellularLocation>
</comment>
<dbReference type="OrthoDB" id="6537869at2759"/>
<evidence type="ECO:0000313" key="10">
    <source>
        <dbReference type="EMBL" id="OQV14271.1"/>
    </source>
</evidence>
<dbReference type="InterPro" id="IPR020581">
    <property type="entry name" value="GDC_P"/>
</dbReference>
<dbReference type="EC" id="1.4.4.2" evidence="7"/>